<evidence type="ECO:0000259" key="5">
    <source>
        <dbReference type="Pfam" id="PF23162"/>
    </source>
</evidence>
<keyword evidence="2" id="KW-0175">Coiled coil</keyword>
<dbReference type="Proteomes" id="UP001497392">
    <property type="component" value="Unassembled WGS sequence"/>
</dbReference>
<evidence type="ECO:0000256" key="1">
    <source>
        <dbReference type="ARBA" id="ARBA00022801"/>
    </source>
</evidence>
<dbReference type="PANTHER" id="PTHR35372:SF2">
    <property type="entry name" value="SF3 HELICASE DOMAIN-CONTAINING PROTEIN"/>
    <property type="match status" value="1"/>
</dbReference>
<protein>
    <submittedName>
        <fullName evidence="6">G9068 protein</fullName>
    </submittedName>
    <submittedName>
        <fullName evidence="7">G9572 protein</fullName>
    </submittedName>
</protein>
<accession>A0ABP1G4C7</accession>
<dbReference type="EMBL" id="CAXHTA020000016">
    <property type="protein sequence ID" value="CAL5226225.1"/>
    <property type="molecule type" value="Genomic_DNA"/>
</dbReference>
<gene>
    <name evidence="6" type="primary">g9068</name>
    <name evidence="7" type="synonym">g9572</name>
    <name evidence="6" type="ORF">VP750_LOCUS8131</name>
    <name evidence="7" type="ORF">VP750_LOCUS8626</name>
</gene>
<keyword evidence="8" id="KW-1185">Reference proteome</keyword>
<evidence type="ECO:0000313" key="6">
    <source>
        <dbReference type="EMBL" id="CAL5226225.1"/>
    </source>
</evidence>
<dbReference type="Pfam" id="PF23162">
    <property type="entry name" value="AEP_C962R"/>
    <property type="match status" value="1"/>
</dbReference>
<proteinExistence type="predicted"/>
<feature type="domain" description="C962R-like N-terminal AEP" evidence="5">
    <location>
        <begin position="57"/>
        <end position="205"/>
    </location>
</feature>
<keyword evidence="1" id="KW-0378">Hydrolase</keyword>
<evidence type="ECO:0000256" key="3">
    <source>
        <dbReference type="SAM" id="MobiDB-lite"/>
    </source>
</evidence>
<comment type="caution">
    <text evidence="6">The sequence shown here is derived from an EMBL/GenBank/DDBJ whole genome shotgun (WGS) entry which is preliminary data.</text>
</comment>
<dbReference type="EMBL" id="CAXHTA020000016">
    <property type="protein sequence ID" value="CAL5226720.1"/>
    <property type="molecule type" value="Genomic_DNA"/>
</dbReference>
<feature type="domain" description="Bacteriophage/plasmid primase P4 C-terminal" evidence="4">
    <location>
        <begin position="423"/>
        <end position="576"/>
    </location>
</feature>
<feature type="coiled-coil region" evidence="2">
    <location>
        <begin position="484"/>
        <end position="511"/>
    </location>
</feature>
<feature type="region of interest" description="Disordered" evidence="3">
    <location>
        <begin position="250"/>
        <end position="278"/>
    </location>
</feature>
<evidence type="ECO:0000313" key="7">
    <source>
        <dbReference type="EMBL" id="CAL5226720.1"/>
    </source>
</evidence>
<dbReference type="InterPro" id="IPR051620">
    <property type="entry name" value="ORF904-like_C"/>
</dbReference>
<evidence type="ECO:0000259" key="4">
    <source>
        <dbReference type="Pfam" id="PF08706"/>
    </source>
</evidence>
<name>A0ABP1G4C7_9CHLO</name>
<evidence type="ECO:0000256" key="2">
    <source>
        <dbReference type="SAM" id="Coils"/>
    </source>
</evidence>
<sequence length="929" mass="104500">MPTHVAACRALTPCNTPTHANKSSKASRWAPAKQSLLYAFLAPFASEKGQPCNLTAMNGGRWLVPQHQWDDFYRLYASECSHVAFSLVQLSGDVFPLLVDVDTNKDPGAIANPTTAFFQVLSAFFSAIEDCGLDVSLLVPEVACFRRADNLHVVFTTLHVNKMQHRELRRRALKYLHELKDGVAHNWDDIVDQATTLRMPGSIKAKDGALKPQDGFYAPCRPLPPFDLDPDTPLDLHTVQYASLWRPQGTQAHPHIAAEDPNPAPPPRTNPHPPDPIKDADLSRLCDLIHWNVRAASYPDWVRALTLFKEEGAARGDPDLYKVLAIERTNIPGITKPGDGDTKWDQISVGRAQRSVTFGTLHYWASKDSPQEYDTWRASTRQASSDLGLGAFLVDPDDQHALAHLQRTINHAVDSPTHTSQANLFVLMKGRDFVWVSPRKGTYFWFNGTLWVRQEEKSFAWCTMTTTLTIAFKAAHNQVSTILLKADEAQAEKLKKKLSRIDDIVLNLEDAGKREPILKEVTMLLTDTDFPHKLDKQPDLLCFNDKVVDLRTKEVRPGRHEDYLTVSTGYDYPKQPKGLLSDIMRYFQQVLPVSEDKEYFLDQQAQRLSGHLHGQTFNIHTGVGMNGKSLTFGSLIKLVWGGYFGSLSIVALTNKRAGPGVATPELDKVRLSRRAVAVEPETGLVLNCSLLKQLSGGDQVESRALYGQLVDYLPQYKVDLLCNNLPYLDGSDGGTKRRVRLQAWKSRFRFGLQQPDPDNHLYPAEPEQVLKDRMMAWRDDFVLHLIHRYDPNYIEMPPQTMIELSNEYLDENNPFAAFAQQFVEPSDQPDAHFTIKQAKLLWPLFQDFLKSQGRCKIPMPAEAEFRNALSMALGVPCHILSRVPGTLVRQRSVFLGLRLRSTARDVEDAIHMSFGEDDPLDSGFAALTV</sequence>
<dbReference type="InterPro" id="IPR014818">
    <property type="entry name" value="Phage/plasmid_primase_P4_C"/>
</dbReference>
<reference evidence="6 8" key="1">
    <citation type="submission" date="2024-06" db="EMBL/GenBank/DDBJ databases">
        <authorList>
            <person name="Kraege A."/>
            <person name="Thomma B."/>
        </authorList>
    </citation>
    <scope>NUCLEOTIDE SEQUENCE [LARGE SCALE GENOMIC DNA]</scope>
</reference>
<feature type="compositionally biased region" description="Pro residues" evidence="3">
    <location>
        <begin position="262"/>
        <end position="274"/>
    </location>
</feature>
<organism evidence="6 8">
    <name type="scientific">Coccomyxa viridis</name>
    <dbReference type="NCBI Taxonomy" id="1274662"/>
    <lineage>
        <taxon>Eukaryota</taxon>
        <taxon>Viridiplantae</taxon>
        <taxon>Chlorophyta</taxon>
        <taxon>core chlorophytes</taxon>
        <taxon>Trebouxiophyceae</taxon>
        <taxon>Trebouxiophyceae incertae sedis</taxon>
        <taxon>Coccomyxaceae</taxon>
        <taxon>Coccomyxa</taxon>
    </lineage>
</organism>
<dbReference type="PANTHER" id="PTHR35372">
    <property type="entry name" value="ATP BINDING PROTEIN-RELATED"/>
    <property type="match status" value="1"/>
</dbReference>
<dbReference type="Pfam" id="PF08706">
    <property type="entry name" value="D5_N"/>
    <property type="match status" value="1"/>
</dbReference>
<evidence type="ECO:0000313" key="8">
    <source>
        <dbReference type="Proteomes" id="UP001497392"/>
    </source>
</evidence>
<dbReference type="InterPro" id="IPR056443">
    <property type="entry name" value="AEP_C962R"/>
</dbReference>